<sequence length="191" mass="20762">MKRISAIVIGASTGGPKAIEKILMSLPNNLDVPIFIVQHMPKGITKGFANRLNDKCKLNVVEAEDGMKIQNNYVYVAPGGQHMEIISKERISLNMKPHVRGVRPSVDNLFISASKTYKNELLGIVLTGMGKDGTNGVLDIKSRGGTVLVESEETSIIYGMPKSAYEIGKIDEVIPLQDIAKGIVSYVKGEH</sequence>
<dbReference type="PANTHER" id="PTHR42872:SF6">
    <property type="entry name" value="PROTEIN-GLUTAMATE METHYLESTERASE_PROTEIN-GLUTAMINE GLUTAMINASE"/>
    <property type="match status" value="1"/>
</dbReference>
<dbReference type="EC" id="3.1.1.61" evidence="2"/>
<reference evidence="6 7" key="1">
    <citation type="submission" date="2013-11" db="EMBL/GenBank/DDBJ databases">
        <title>Complete genome sequence of Clostridum sp. M2/40.</title>
        <authorList>
            <person name="Wibberg D."/>
            <person name="Puehler A."/>
            <person name="Schlueter A."/>
        </authorList>
    </citation>
    <scope>NUCLEOTIDE SEQUENCE [LARGE SCALE GENOMIC DNA]</scope>
    <source>
        <strain evidence="7">M2/40</strain>
    </source>
</reference>
<keyword evidence="7" id="KW-1185">Reference proteome</keyword>
<dbReference type="PROSITE" id="PS50122">
    <property type="entry name" value="CHEB"/>
    <property type="match status" value="1"/>
</dbReference>
<dbReference type="Pfam" id="PF01339">
    <property type="entry name" value="CheB_methylest"/>
    <property type="match status" value="1"/>
</dbReference>
<dbReference type="PATRIC" id="fig|1216932.3.peg.1540"/>
<organism evidence="6 7">
    <name type="scientific">Clostridium bornimense</name>
    <dbReference type="NCBI Taxonomy" id="1216932"/>
    <lineage>
        <taxon>Bacteria</taxon>
        <taxon>Bacillati</taxon>
        <taxon>Bacillota</taxon>
        <taxon>Clostridia</taxon>
        <taxon>Eubacteriales</taxon>
        <taxon>Clostridiaceae</taxon>
        <taxon>Clostridium</taxon>
    </lineage>
</organism>
<gene>
    <name evidence="6" type="primary">cheB</name>
    <name evidence="6" type="ORF">CM240_1548</name>
</gene>
<dbReference type="EMBL" id="HG917868">
    <property type="protein sequence ID" value="CDM68706.1"/>
    <property type="molecule type" value="Genomic_DNA"/>
</dbReference>
<feature type="domain" description="CheB-type methylesterase" evidence="5">
    <location>
        <begin position="1"/>
        <end position="190"/>
    </location>
</feature>
<dbReference type="RefSeq" id="WP_242838470.1">
    <property type="nucleotide sequence ID" value="NZ_HG917868.1"/>
</dbReference>
<evidence type="ECO:0000256" key="2">
    <source>
        <dbReference type="ARBA" id="ARBA00039140"/>
    </source>
</evidence>
<name>W6RVI8_9CLOT</name>
<evidence type="ECO:0000256" key="3">
    <source>
        <dbReference type="ARBA" id="ARBA00048267"/>
    </source>
</evidence>
<feature type="active site" evidence="4">
    <location>
        <position position="132"/>
    </location>
</feature>
<dbReference type="STRING" id="1216932.CM240_1548"/>
<evidence type="ECO:0000256" key="4">
    <source>
        <dbReference type="PROSITE-ProRule" id="PRU00050"/>
    </source>
</evidence>
<dbReference type="KEGG" id="clt:CM240_1548"/>
<keyword evidence="1 4" id="KW-0378">Hydrolase</keyword>
<keyword evidence="4" id="KW-0145">Chemotaxis</keyword>
<dbReference type="eggNOG" id="COG2201">
    <property type="taxonomic scope" value="Bacteria"/>
</dbReference>
<dbReference type="PANTHER" id="PTHR42872">
    <property type="entry name" value="PROTEIN-GLUTAMATE METHYLESTERASE/PROTEIN-GLUTAMINE GLUTAMINASE"/>
    <property type="match status" value="1"/>
</dbReference>
<evidence type="ECO:0000313" key="6">
    <source>
        <dbReference type="EMBL" id="CDM68706.1"/>
    </source>
</evidence>
<dbReference type="HOGENOM" id="CLU_000445_51_2_9"/>
<dbReference type="GO" id="GO:0000156">
    <property type="term" value="F:phosphorelay response regulator activity"/>
    <property type="evidence" value="ECO:0007669"/>
    <property type="project" value="InterPro"/>
</dbReference>
<dbReference type="Gene3D" id="3.40.50.180">
    <property type="entry name" value="Methylesterase CheB, C-terminal domain"/>
    <property type="match status" value="1"/>
</dbReference>
<evidence type="ECO:0000259" key="5">
    <source>
        <dbReference type="PROSITE" id="PS50122"/>
    </source>
</evidence>
<dbReference type="AlphaFoldDB" id="W6RVI8"/>
<evidence type="ECO:0000313" key="7">
    <source>
        <dbReference type="Proteomes" id="UP000019426"/>
    </source>
</evidence>
<feature type="active site" evidence="4">
    <location>
        <position position="39"/>
    </location>
</feature>
<feature type="active site" evidence="4">
    <location>
        <position position="12"/>
    </location>
</feature>
<dbReference type="GO" id="GO:0006935">
    <property type="term" value="P:chemotaxis"/>
    <property type="evidence" value="ECO:0007669"/>
    <property type="project" value="UniProtKB-UniRule"/>
</dbReference>
<accession>W6RVI8</accession>
<proteinExistence type="predicted"/>
<protein>
    <recommendedName>
        <fullName evidence="2">protein-glutamate methylesterase</fullName>
        <ecNumber evidence="2">3.1.1.61</ecNumber>
    </recommendedName>
</protein>
<dbReference type="GO" id="GO:0008984">
    <property type="term" value="F:protein-glutamate methylesterase activity"/>
    <property type="evidence" value="ECO:0007669"/>
    <property type="project" value="UniProtKB-EC"/>
</dbReference>
<dbReference type="GO" id="GO:0005737">
    <property type="term" value="C:cytoplasm"/>
    <property type="evidence" value="ECO:0007669"/>
    <property type="project" value="InterPro"/>
</dbReference>
<dbReference type="InterPro" id="IPR000673">
    <property type="entry name" value="Sig_transdc_resp-reg_Me-estase"/>
</dbReference>
<dbReference type="Proteomes" id="UP000019426">
    <property type="component" value="Chromosome M2/40_rep1"/>
</dbReference>
<comment type="catalytic activity">
    <reaction evidence="3">
        <text>[protein]-L-glutamate 5-O-methyl ester + H2O = L-glutamyl-[protein] + methanol + H(+)</text>
        <dbReference type="Rhea" id="RHEA:23236"/>
        <dbReference type="Rhea" id="RHEA-COMP:10208"/>
        <dbReference type="Rhea" id="RHEA-COMP:10311"/>
        <dbReference type="ChEBI" id="CHEBI:15377"/>
        <dbReference type="ChEBI" id="CHEBI:15378"/>
        <dbReference type="ChEBI" id="CHEBI:17790"/>
        <dbReference type="ChEBI" id="CHEBI:29973"/>
        <dbReference type="ChEBI" id="CHEBI:82795"/>
        <dbReference type="EC" id="3.1.1.61"/>
    </reaction>
</comment>
<dbReference type="InterPro" id="IPR035909">
    <property type="entry name" value="CheB_C"/>
</dbReference>
<evidence type="ECO:0000256" key="1">
    <source>
        <dbReference type="ARBA" id="ARBA00022801"/>
    </source>
</evidence>
<dbReference type="SUPFAM" id="SSF52738">
    <property type="entry name" value="Methylesterase CheB, C-terminal domain"/>
    <property type="match status" value="1"/>
</dbReference>
<dbReference type="CDD" id="cd16432">
    <property type="entry name" value="CheB_Rec"/>
    <property type="match status" value="1"/>
</dbReference>